<organism evidence="3 4">
    <name type="scientific">Stutzerimonas stutzeri</name>
    <name type="common">Pseudomonas stutzeri</name>
    <dbReference type="NCBI Taxonomy" id="316"/>
    <lineage>
        <taxon>Bacteria</taxon>
        <taxon>Pseudomonadati</taxon>
        <taxon>Pseudomonadota</taxon>
        <taxon>Gammaproteobacteria</taxon>
        <taxon>Pseudomonadales</taxon>
        <taxon>Pseudomonadaceae</taxon>
        <taxon>Stutzerimonas</taxon>
    </lineage>
</organism>
<comment type="similarity">
    <text evidence="1">Belongs to the transglycosylase Slt family.</text>
</comment>
<reference evidence="3 4" key="1">
    <citation type="submission" date="2019-07" db="EMBL/GenBank/DDBJ databases">
        <title>Deep subsurface shale carbon reservoir microbial communities from Ohio and West Virginia, USA.</title>
        <authorList>
            <person name="Wrighton K."/>
        </authorList>
    </citation>
    <scope>NUCLEOTIDE SEQUENCE [LARGE SCALE GENOMIC DNA]</scope>
    <source>
        <strain evidence="3 4">NP_8Ht</strain>
    </source>
</reference>
<evidence type="ECO:0000256" key="1">
    <source>
        <dbReference type="ARBA" id="ARBA00007734"/>
    </source>
</evidence>
<evidence type="ECO:0000259" key="2">
    <source>
        <dbReference type="Pfam" id="PF01464"/>
    </source>
</evidence>
<dbReference type="Gene3D" id="1.10.530.10">
    <property type="match status" value="1"/>
</dbReference>
<dbReference type="SUPFAM" id="SSF53955">
    <property type="entry name" value="Lysozyme-like"/>
    <property type="match status" value="1"/>
</dbReference>
<proteinExistence type="inferred from homology"/>
<sequence>MNYLKMAAIRQIGGPTLKANASLGQAILRMASIHSFSSTAPYACLFQPSAKEAFSKARTNQRRPNRAIGFLVSSIILSHAFSASADVLVIGEGGFVNYDQGNSLVVFGQKPLEPVADVPAESMSFVAPRVLLPRAEILDAIHQAGFKYASDRAVAQAGLSATEWVALFRSNIQIESAFNPNARSHVGAIGLGQLMPGTAADLGVDPHDIHQNLDGSARYLLAMLRQFGSSELALAAYNAGPDAVERHGGIPPYRETQGHVRKVMAVFNETLP</sequence>
<dbReference type="Pfam" id="PF01464">
    <property type="entry name" value="SLT"/>
    <property type="match status" value="1"/>
</dbReference>
<evidence type="ECO:0000313" key="3">
    <source>
        <dbReference type="EMBL" id="TYP67348.1"/>
    </source>
</evidence>
<comment type="caution">
    <text evidence="3">The sequence shown here is derived from an EMBL/GenBank/DDBJ whole genome shotgun (WGS) entry which is preliminary data.</text>
</comment>
<evidence type="ECO:0000313" key="4">
    <source>
        <dbReference type="Proteomes" id="UP000324282"/>
    </source>
</evidence>
<accession>A0A5S5BLR3</accession>
<dbReference type="PANTHER" id="PTHR37423">
    <property type="entry name" value="SOLUBLE LYTIC MUREIN TRANSGLYCOSYLASE-RELATED"/>
    <property type="match status" value="1"/>
</dbReference>
<dbReference type="PANTHER" id="PTHR37423:SF2">
    <property type="entry name" value="MEMBRANE-BOUND LYTIC MUREIN TRANSGLYCOSYLASE C"/>
    <property type="match status" value="1"/>
</dbReference>
<protein>
    <submittedName>
        <fullName evidence="3">Soluble lytic murein transglycosylase-like protein</fullName>
    </submittedName>
</protein>
<dbReference type="InterPro" id="IPR008258">
    <property type="entry name" value="Transglycosylase_SLT_dom_1"/>
</dbReference>
<dbReference type="EMBL" id="VNHQ01000002">
    <property type="protein sequence ID" value="TYP67348.1"/>
    <property type="molecule type" value="Genomic_DNA"/>
</dbReference>
<dbReference type="AlphaFoldDB" id="A0A5S5BLR3"/>
<dbReference type="RefSeq" id="WP_222863871.1">
    <property type="nucleotide sequence ID" value="NZ_VNHQ01000002.1"/>
</dbReference>
<feature type="domain" description="Transglycosylase SLT" evidence="2">
    <location>
        <begin position="164"/>
        <end position="248"/>
    </location>
</feature>
<gene>
    <name evidence="3" type="ORF">A9A72_10254</name>
</gene>
<name>A0A5S5BLR3_STUST</name>
<dbReference type="InterPro" id="IPR023346">
    <property type="entry name" value="Lysozyme-like_dom_sf"/>
</dbReference>
<dbReference type="CDD" id="cd00254">
    <property type="entry name" value="LT-like"/>
    <property type="match status" value="1"/>
</dbReference>
<dbReference type="Proteomes" id="UP000324282">
    <property type="component" value="Unassembled WGS sequence"/>
</dbReference>